<feature type="region of interest" description="Disordered" evidence="1">
    <location>
        <begin position="1"/>
        <end position="36"/>
    </location>
</feature>
<comment type="caution">
    <text evidence="2">The sequence shown here is derived from an EMBL/GenBank/DDBJ whole genome shotgun (WGS) entry which is preliminary data.</text>
</comment>
<dbReference type="EMBL" id="BLAD01000082">
    <property type="protein sequence ID" value="GES04455.1"/>
    <property type="molecule type" value="Genomic_DNA"/>
</dbReference>
<protein>
    <recommendedName>
        <fullName evidence="4">Tyr recombinase domain-containing protein</fullName>
    </recommendedName>
</protein>
<reference evidence="2 3" key="1">
    <citation type="submission" date="2019-10" db="EMBL/GenBank/DDBJ databases">
        <title>Whole genome shotgun sequence of Acrocarpospora corrugata NBRC 13972.</title>
        <authorList>
            <person name="Ichikawa N."/>
            <person name="Kimura A."/>
            <person name="Kitahashi Y."/>
            <person name="Komaki H."/>
            <person name="Oguchi A."/>
        </authorList>
    </citation>
    <scope>NUCLEOTIDE SEQUENCE [LARGE SCALE GENOMIC DNA]</scope>
    <source>
        <strain evidence="2 3">NBRC 13972</strain>
    </source>
</reference>
<proteinExistence type="predicted"/>
<gene>
    <name evidence="2" type="ORF">Acor_65230</name>
</gene>
<name>A0A5M3W609_9ACTN</name>
<dbReference type="AlphaFoldDB" id="A0A5M3W609"/>
<evidence type="ECO:0000256" key="1">
    <source>
        <dbReference type="SAM" id="MobiDB-lite"/>
    </source>
</evidence>
<evidence type="ECO:0000313" key="3">
    <source>
        <dbReference type="Proteomes" id="UP000334990"/>
    </source>
</evidence>
<feature type="compositionally biased region" description="Low complexity" evidence="1">
    <location>
        <begin position="18"/>
        <end position="36"/>
    </location>
</feature>
<evidence type="ECO:0000313" key="2">
    <source>
        <dbReference type="EMBL" id="GES04455.1"/>
    </source>
</evidence>
<dbReference type="Proteomes" id="UP000334990">
    <property type="component" value="Unassembled WGS sequence"/>
</dbReference>
<sequence>MVTCAGRASGKYTDQKTRASPSSPARPPAAHGAITSASAAHVDLPVVQGQVGHAGIVLTADTYTSVAPGASRDDQAPTRSAATGGTVHARLGSVSWIGP</sequence>
<keyword evidence="3" id="KW-1185">Reference proteome</keyword>
<evidence type="ECO:0008006" key="4">
    <source>
        <dbReference type="Google" id="ProtNLM"/>
    </source>
</evidence>
<accession>A0A5M3W609</accession>
<organism evidence="2 3">
    <name type="scientific">Acrocarpospora corrugata</name>
    <dbReference type="NCBI Taxonomy" id="35763"/>
    <lineage>
        <taxon>Bacteria</taxon>
        <taxon>Bacillati</taxon>
        <taxon>Actinomycetota</taxon>
        <taxon>Actinomycetes</taxon>
        <taxon>Streptosporangiales</taxon>
        <taxon>Streptosporangiaceae</taxon>
        <taxon>Acrocarpospora</taxon>
    </lineage>
</organism>
<feature type="region of interest" description="Disordered" evidence="1">
    <location>
        <begin position="66"/>
        <end position="86"/>
    </location>
</feature>